<reference evidence="1" key="1">
    <citation type="submission" date="2022-07" db="EMBL/GenBank/DDBJ databases">
        <title>The genome of Lyophyllum shimeji provides insight into the initial evolution of ectomycorrhizal fungal genome.</title>
        <authorList>
            <person name="Kobayashi Y."/>
            <person name="Shibata T."/>
            <person name="Hirakawa H."/>
            <person name="Shigenobu S."/>
            <person name="Nishiyama T."/>
            <person name="Yamada A."/>
            <person name="Hasebe M."/>
            <person name="Kawaguchi M."/>
        </authorList>
    </citation>
    <scope>NUCLEOTIDE SEQUENCE</scope>
    <source>
        <strain evidence="1">AT787</strain>
    </source>
</reference>
<keyword evidence="2" id="KW-1185">Reference proteome</keyword>
<protein>
    <submittedName>
        <fullName evidence="1">Uncharacterized protein</fullName>
    </submittedName>
</protein>
<dbReference type="OrthoDB" id="3063824at2759"/>
<dbReference type="AlphaFoldDB" id="A0A9P3PNZ3"/>
<sequence length="354" mass="39537">MLRSCSMTVLRAITLMREFEWYTCPLCTTLYTQEQSRLPRIALYKNGGDIVPTKHRYPSHPGLAGFPFTSVSCEELHTSSRFGRQALVLLLSQAREYPMTGFSQLAAFNRLSCLLALSPLSGPPTRRLHNTFKDIVQMPTKDDAREEINSLTFVLVDPEGKDDHYAIVPFPETYEDAKAAAVEALGAYMDDSNDIVLRRSLRNRKGEWVWADIPAKHWKTMIGAPSKEVGVFARPRIAPEPFVHGPLHFAYSRDGGRGISWSSISKGLPSALHPQGIDRPKTFAEAAKVVRTKLSVYLKPLAGPDDTLTFCIFPHNDLFTWIPIPEAAHTDDALWQTLVPQPGGILGVIVNRRV</sequence>
<comment type="caution">
    <text evidence="1">The sequence shown here is derived from an EMBL/GenBank/DDBJ whole genome shotgun (WGS) entry which is preliminary data.</text>
</comment>
<accession>A0A9P3PNZ3</accession>
<dbReference type="Proteomes" id="UP001063166">
    <property type="component" value="Unassembled WGS sequence"/>
</dbReference>
<proteinExistence type="predicted"/>
<gene>
    <name evidence="1" type="ORF">LshimejAT787_0605500</name>
</gene>
<evidence type="ECO:0000313" key="2">
    <source>
        <dbReference type="Proteomes" id="UP001063166"/>
    </source>
</evidence>
<dbReference type="EMBL" id="BRPK01000006">
    <property type="protein sequence ID" value="GLB39388.1"/>
    <property type="molecule type" value="Genomic_DNA"/>
</dbReference>
<organism evidence="1 2">
    <name type="scientific">Lyophyllum shimeji</name>
    <name type="common">Hon-shimeji</name>
    <name type="synonym">Tricholoma shimeji</name>
    <dbReference type="NCBI Taxonomy" id="47721"/>
    <lineage>
        <taxon>Eukaryota</taxon>
        <taxon>Fungi</taxon>
        <taxon>Dikarya</taxon>
        <taxon>Basidiomycota</taxon>
        <taxon>Agaricomycotina</taxon>
        <taxon>Agaricomycetes</taxon>
        <taxon>Agaricomycetidae</taxon>
        <taxon>Agaricales</taxon>
        <taxon>Tricholomatineae</taxon>
        <taxon>Lyophyllaceae</taxon>
        <taxon>Lyophyllum</taxon>
    </lineage>
</organism>
<evidence type="ECO:0000313" key="1">
    <source>
        <dbReference type="EMBL" id="GLB39388.1"/>
    </source>
</evidence>
<name>A0A9P3PNZ3_LYOSH</name>